<dbReference type="InterPro" id="IPR033561">
    <property type="entry name" value="FBF1"/>
</dbReference>
<feature type="coiled-coil region" evidence="1">
    <location>
        <begin position="400"/>
        <end position="489"/>
    </location>
</feature>
<dbReference type="GO" id="GO:0097539">
    <property type="term" value="C:ciliary transition fiber"/>
    <property type="evidence" value="ECO:0007669"/>
    <property type="project" value="InterPro"/>
</dbReference>
<feature type="coiled-coil region" evidence="1">
    <location>
        <begin position="576"/>
        <end position="614"/>
    </location>
</feature>
<feature type="compositionally biased region" description="Basic and acidic residues" evidence="2">
    <location>
        <begin position="95"/>
        <end position="110"/>
    </location>
</feature>
<name>A0AAN7VBJ3_9COLE</name>
<keyword evidence="5" id="KW-1185">Reference proteome</keyword>
<dbReference type="PANTHER" id="PTHR33689:SF1">
    <property type="entry name" value="FAS-BINDING FACTOR 1"/>
    <property type="match status" value="1"/>
</dbReference>
<feature type="compositionally biased region" description="Polar residues" evidence="2">
    <location>
        <begin position="129"/>
        <end position="158"/>
    </location>
</feature>
<dbReference type="GO" id="GO:0090162">
    <property type="term" value="P:establishment of epithelial cell polarity"/>
    <property type="evidence" value="ECO:0007669"/>
    <property type="project" value="InterPro"/>
</dbReference>
<feature type="region of interest" description="Disordered" evidence="2">
    <location>
        <begin position="1"/>
        <end position="230"/>
    </location>
</feature>
<dbReference type="InterPro" id="IPR049390">
    <property type="entry name" value="FBF1_C"/>
</dbReference>
<feature type="domain" description="Fas-binding factor 1 C-terminal" evidence="3">
    <location>
        <begin position="411"/>
        <end position="843"/>
    </location>
</feature>
<sequence>MAQFAEQDLLADLHSDDSNDSFFEEPKVTSNKPSVAKPPDKKAISNLFGLSDDKPKNKKADWLGLEADESDQPKASKEKKKISFDDEDDILNDLGIDKKPVVSEPSKDKTPISSAKKSSLMESIFGPPKSSQNDSLEGLLKTSTKPHSSPVRSATKPHSSAVYDMGSASREGRRSRHSAGTTKTLDPLGLFSTDTEHEDLNASKNEKRSHGEGEVVYESKTLPPKPKSAPNIHNFPDWLEGSPVKVQKSDVVIPRPRIDQQPTVQRAETPHVEFNENEEQTNFSSTILAQQGLLSAHLDYQNTSATLQQQESQVLMALQLKKCEEYFAQTQRKQLDILMKQEQQFSEMLGKQFAKQQMMENNMRMQQERINNNIQLLLSQPTSPGNITIDQEEEINQLRKSNSEQNAKLYEEMIEILKQRQHEETFLLNESYKKQINIIENSMESVESRLKAEVTNLSGQFEKTIETLRAEHEIELTKYKQKLQEMTTMHGGEIQQIRENHNRIIDEIKYEYSTMIENLKQVKQTENSLVENASTYTQKLESSLEALGVNNNILNEIRGKVHSEYNILTRAREESFKAKEEEIKMMRVALEKARETADAERVELMSLVRNLETKLVEQIQNTKEERWALKQSAGLLMARTTAFDREMEFARSSLEREREQLQTFKEQLLAEQSNQIQQITEEKLRISAEKSRLETAAKLSQNYDLDRNKVEIEAAIQVAKEAAERTDQERKKLHAQQAEVESLKRSLADQQYQLSLKEQQLQQLMLKADQKAKNGEQALMDAKVLEDNCHTRLRDIQTQLISLRNQEKKLAQEKVMLLREQNNLKRTKKCSLCNNGNMLDDTNVLIDAAEQDFSPRIFAVTDPDIVRLRYEINEEVLPVPIQSEENDENK</sequence>
<reference evidence="4 5" key="1">
    <citation type="journal article" date="2024" name="Insects">
        <title>An Improved Chromosome-Level Genome Assembly of the Firefly Pyrocoelia pectoralis.</title>
        <authorList>
            <person name="Fu X."/>
            <person name="Meyer-Rochow V.B."/>
            <person name="Ballantyne L."/>
            <person name="Zhu X."/>
        </authorList>
    </citation>
    <scope>NUCLEOTIDE SEQUENCE [LARGE SCALE GENOMIC DNA]</scope>
    <source>
        <strain evidence="4">XCY_ONT2</strain>
    </source>
</reference>
<dbReference type="EMBL" id="JAVRBK010000006">
    <property type="protein sequence ID" value="KAK5642506.1"/>
    <property type="molecule type" value="Genomic_DNA"/>
</dbReference>
<gene>
    <name evidence="4" type="ORF">RI129_008673</name>
</gene>
<proteinExistence type="predicted"/>
<feature type="compositionally biased region" description="Polar residues" evidence="2">
    <location>
        <begin position="111"/>
        <end position="121"/>
    </location>
</feature>
<feature type="compositionally biased region" description="Basic and acidic residues" evidence="2">
    <location>
        <begin position="71"/>
        <end position="84"/>
    </location>
</feature>
<dbReference type="PANTHER" id="PTHR33689">
    <property type="entry name" value="FAS-BINDING FACTOR 1"/>
    <property type="match status" value="1"/>
</dbReference>
<dbReference type="AlphaFoldDB" id="A0AAN7VBJ3"/>
<feature type="coiled-coil region" evidence="1">
    <location>
        <begin position="647"/>
        <end position="823"/>
    </location>
</feature>
<feature type="compositionally biased region" description="Basic and acidic residues" evidence="2">
    <location>
        <begin position="51"/>
        <end position="61"/>
    </location>
</feature>
<evidence type="ECO:0000256" key="1">
    <source>
        <dbReference type="SAM" id="Coils"/>
    </source>
</evidence>
<feature type="compositionally biased region" description="Basic and acidic residues" evidence="2">
    <location>
        <begin position="194"/>
        <end position="213"/>
    </location>
</feature>
<comment type="caution">
    <text evidence="4">The sequence shown here is derived from an EMBL/GenBank/DDBJ whole genome shotgun (WGS) entry which is preliminary data.</text>
</comment>
<dbReference type="GO" id="GO:0060271">
    <property type="term" value="P:cilium assembly"/>
    <property type="evidence" value="ECO:0007669"/>
    <property type="project" value="InterPro"/>
</dbReference>
<evidence type="ECO:0000313" key="4">
    <source>
        <dbReference type="EMBL" id="KAK5642506.1"/>
    </source>
</evidence>
<dbReference type="GO" id="GO:0036064">
    <property type="term" value="C:ciliary basal body"/>
    <property type="evidence" value="ECO:0007669"/>
    <property type="project" value="TreeGrafter"/>
</dbReference>
<evidence type="ECO:0000256" key="2">
    <source>
        <dbReference type="SAM" id="MobiDB-lite"/>
    </source>
</evidence>
<dbReference type="Proteomes" id="UP001329430">
    <property type="component" value="Chromosome 6"/>
</dbReference>
<dbReference type="Pfam" id="PF21007">
    <property type="entry name" value="FBF1"/>
    <property type="match status" value="1"/>
</dbReference>
<evidence type="ECO:0000313" key="5">
    <source>
        <dbReference type="Proteomes" id="UP001329430"/>
    </source>
</evidence>
<accession>A0AAN7VBJ3</accession>
<keyword evidence="1" id="KW-0175">Coiled coil</keyword>
<organism evidence="4 5">
    <name type="scientific">Pyrocoelia pectoralis</name>
    <dbReference type="NCBI Taxonomy" id="417401"/>
    <lineage>
        <taxon>Eukaryota</taxon>
        <taxon>Metazoa</taxon>
        <taxon>Ecdysozoa</taxon>
        <taxon>Arthropoda</taxon>
        <taxon>Hexapoda</taxon>
        <taxon>Insecta</taxon>
        <taxon>Pterygota</taxon>
        <taxon>Neoptera</taxon>
        <taxon>Endopterygota</taxon>
        <taxon>Coleoptera</taxon>
        <taxon>Polyphaga</taxon>
        <taxon>Elateriformia</taxon>
        <taxon>Elateroidea</taxon>
        <taxon>Lampyridae</taxon>
        <taxon>Lampyrinae</taxon>
        <taxon>Pyrocoelia</taxon>
    </lineage>
</organism>
<dbReference type="GO" id="GO:0005814">
    <property type="term" value="C:centriole"/>
    <property type="evidence" value="ECO:0007669"/>
    <property type="project" value="TreeGrafter"/>
</dbReference>
<protein>
    <recommendedName>
        <fullName evidence="3">Fas-binding factor 1 C-terminal domain-containing protein</fullName>
    </recommendedName>
</protein>
<evidence type="ECO:0000259" key="3">
    <source>
        <dbReference type="Pfam" id="PF21007"/>
    </source>
</evidence>